<dbReference type="Pfam" id="PF03868">
    <property type="entry name" value="Ribosomal_L6e_N"/>
    <property type="match status" value="1"/>
</dbReference>
<dbReference type="AlphaFoldDB" id="A0A8J5LMV8"/>
<gene>
    <name evidence="6" type="ORF">ZIOFF_019377</name>
</gene>
<dbReference type="InterPro" id="IPR008991">
    <property type="entry name" value="Translation_prot_SH3-like_sf"/>
</dbReference>
<dbReference type="GO" id="GO:0003735">
    <property type="term" value="F:structural constituent of ribosome"/>
    <property type="evidence" value="ECO:0007669"/>
    <property type="project" value="InterPro"/>
</dbReference>
<dbReference type="PANTHER" id="PTHR10715">
    <property type="entry name" value="60S RIBOSOMAL PROTEIN L6"/>
    <property type="match status" value="1"/>
</dbReference>
<reference evidence="6 7" key="1">
    <citation type="submission" date="2020-08" db="EMBL/GenBank/DDBJ databases">
        <title>Plant Genome Project.</title>
        <authorList>
            <person name="Zhang R.-G."/>
        </authorList>
    </citation>
    <scope>NUCLEOTIDE SEQUENCE [LARGE SCALE GENOMIC DNA]</scope>
    <source>
        <tissue evidence="6">Rhizome</tissue>
    </source>
</reference>
<evidence type="ECO:0000256" key="4">
    <source>
        <dbReference type="SAM" id="Phobius"/>
    </source>
</evidence>
<evidence type="ECO:0000313" key="6">
    <source>
        <dbReference type="EMBL" id="KAG6522239.1"/>
    </source>
</evidence>
<sequence>MAPSQPRVNNRNPLLICGIRKFSRSKMYHKRGIWAIKAKHGGTFPRHDPKPTAPEPASKKHPKLYPSDDVKTPVPNRRRPKPANLRSSITPGTVLILLAGRVTSCYWLMYIAVSIYQLFLSLTSFQMLNVIGPFTVNGVPLRRVNQSYVIATSTKIDIPGVNVDKFDDKPHELVF</sequence>
<keyword evidence="7" id="KW-1185">Reference proteome</keyword>
<dbReference type="GO" id="GO:0003723">
    <property type="term" value="F:RNA binding"/>
    <property type="evidence" value="ECO:0007669"/>
    <property type="project" value="TreeGrafter"/>
</dbReference>
<evidence type="ECO:0000313" key="7">
    <source>
        <dbReference type="Proteomes" id="UP000734854"/>
    </source>
</evidence>
<keyword evidence="4" id="KW-1133">Transmembrane helix</keyword>
<dbReference type="Proteomes" id="UP000734854">
    <property type="component" value="Unassembled WGS sequence"/>
</dbReference>
<dbReference type="InterPro" id="IPR014722">
    <property type="entry name" value="Rib_uL2_dom2"/>
</dbReference>
<dbReference type="Gene3D" id="2.30.30.30">
    <property type="match status" value="1"/>
</dbReference>
<accession>A0A8J5LMV8</accession>
<keyword evidence="2" id="KW-0689">Ribosomal protein</keyword>
<evidence type="ECO:0000256" key="1">
    <source>
        <dbReference type="ARBA" id="ARBA00010592"/>
    </source>
</evidence>
<evidence type="ECO:0000259" key="5">
    <source>
        <dbReference type="Pfam" id="PF03868"/>
    </source>
</evidence>
<keyword evidence="4" id="KW-0812">Transmembrane</keyword>
<dbReference type="InterPro" id="IPR049633">
    <property type="entry name" value="Ribosomal_eL6_CS"/>
</dbReference>
<proteinExistence type="inferred from homology"/>
<dbReference type="InterPro" id="IPR000915">
    <property type="entry name" value="60S_ribosomal_eL6"/>
</dbReference>
<dbReference type="EMBL" id="JACMSC010000005">
    <property type="protein sequence ID" value="KAG6522239.1"/>
    <property type="molecule type" value="Genomic_DNA"/>
</dbReference>
<protein>
    <recommendedName>
        <fullName evidence="2">60S ribosomal protein L6</fullName>
    </recommendedName>
</protein>
<dbReference type="GO" id="GO:0000027">
    <property type="term" value="P:ribosomal large subunit assembly"/>
    <property type="evidence" value="ECO:0007669"/>
    <property type="project" value="TreeGrafter"/>
</dbReference>
<name>A0A8J5LMV8_ZINOF</name>
<feature type="domain" description="Large ribosomal subunit protein uL6 N-terminal" evidence="5">
    <location>
        <begin position="9"/>
        <end position="54"/>
    </location>
</feature>
<dbReference type="InterPro" id="IPR005568">
    <property type="entry name" value="Ribosomal_uL6_N"/>
</dbReference>
<dbReference type="PANTHER" id="PTHR10715:SF0">
    <property type="entry name" value="LARGE RIBOSOMAL SUBUNIT PROTEIN EL6"/>
    <property type="match status" value="1"/>
</dbReference>
<dbReference type="PROSITE" id="PS01170">
    <property type="entry name" value="RIBOSOMAL_L6E"/>
    <property type="match status" value="1"/>
</dbReference>
<keyword evidence="4" id="KW-0472">Membrane</keyword>
<feature type="region of interest" description="Disordered" evidence="3">
    <location>
        <begin position="40"/>
        <end position="85"/>
    </location>
</feature>
<feature type="transmembrane region" description="Helical" evidence="4">
    <location>
        <begin position="115"/>
        <end position="136"/>
    </location>
</feature>
<evidence type="ECO:0000256" key="2">
    <source>
        <dbReference type="RuleBase" id="RU000662"/>
    </source>
</evidence>
<evidence type="ECO:0000256" key="3">
    <source>
        <dbReference type="SAM" id="MobiDB-lite"/>
    </source>
</evidence>
<comment type="similarity">
    <text evidence="1 2">Belongs to the eukaryotic ribosomal protein eL6 family.</text>
</comment>
<dbReference type="Pfam" id="PF01159">
    <property type="entry name" value="Ribosomal_L6e"/>
    <property type="match status" value="1"/>
</dbReference>
<keyword evidence="2" id="KW-0687">Ribonucleoprotein</keyword>
<dbReference type="GO" id="GO:0002181">
    <property type="term" value="P:cytoplasmic translation"/>
    <property type="evidence" value="ECO:0007669"/>
    <property type="project" value="TreeGrafter"/>
</dbReference>
<dbReference type="SUPFAM" id="SSF50104">
    <property type="entry name" value="Translation proteins SH3-like domain"/>
    <property type="match status" value="1"/>
</dbReference>
<comment type="caution">
    <text evidence="6">The sequence shown here is derived from an EMBL/GenBank/DDBJ whole genome shotgun (WGS) entry which is preliminary data.</text>
</comment>
<dbReference type="GO" id="GO:0022625">
    <property type="term" value="C:cytosolic large ribosomal subunit"/>
    <property type="evidence" value="ECO:0007669"/>
    <property type="project" value="TreeGrafter"/>
</dbReference>
<organism evidence="6 7">
    <name type="scientific">Zingiber officinale</name>
    <name type="common">Ginger</name>
    <name type="synonym">Amomum zingiber</name>
    <dbReference type="NCBI Taxonomy" id="94328"/>
    <lineage>
        <taxon>Eukaryota</taxon>
        <taxon>Viridiplantae</taxon>
        <taxon>Streptophyta</taxon>
        <taxon>Embryophyta</taxon>
        <taxon>Tracheophyta</taxon>
        <taxon>Spermatophyta</taxon>
        <taxon>Magnoliopsida</taxon>
        <taxon>Liliopsida</taxon>
        <taxon>Zingiberales</taxon>
        <taxon>Zingiberaceae</taxon>
        <taxon>Zingiber</taxon>
    </lineage>
</organism>